<feature type="non-terminal residue" evidence="2">
    <location>
        <position position="1"/>
    </location>
</feature>
<evidence type="ECO:0000313" key="2">
    <source>
        <dbReference type="EMBL" id="VTJ71130.1"/>
    </source>
</evidence>
<reference evidence="2" key="1">
    <citation type="submission" date="2019-04" db="EMBL/GenBank/DDBJ databases">
        <authorList>
            <person name="Alioto T."/>
            <person name="Alioto T."/>
        </authorList>
    </citation>
    <scope>NUCLEOTIDE SEQUENCE [LARGE SCALE GENOMIC DNA]</scope>
</reference>
<comment type="caution">
    <text evidence="2">The sequence shown here is derived from an EMBL/GenBank/DDBJ whole genome shotgun (WGS) entry which is preliminary data.</text>
</comment>
<gene>
    <name evidence="2" type="ORF">MONAX_5E012653</name>
</gene>
<keyword evidence="3" id="KW-1185">Reference proteome</keyword>
<sequence>WRGGGGRPGRCPPPPQGLSANPAGDHPVAQRVHKAPVAAPLAEALQLQRLAQKEELDGSGGWGRGGRQAGWRAGGEALQPAPPPRAA</sequence>
<dbReference type="Proteomes" id="UP000335636">
    <property type="component" value="Unassembled WGS sequence"/>
</dbReference>
<feature type="region of interest" description="Disordered" evidence="1">
    <location>
        <begin position="52"/>
        <end position="87"/>
    </location>
</feature>
<evidence type="ECO:0000256" key="1">
    <source>
        <dbReference type="SAM" id="MobiDB-lite"/>
    </source>
</evidence>
<evidence type="ECO:0000313" key="3">
    <source>
        <dbReference type="Proteomes" id="UP000335636"/>
    </source>
</evidence>
<name>A0A5E4BPZ0_MARMO</name>
<proteinExistence type="predicted"/>
<organism evidence="2 3">
    <name type="scientific">Marmota monax</name>
    <name type="common">Woodchuck</name>
    <dbReference type="NCBI Taxonomy" id="9995"/>
    <lineage>
        <taxon>Eukaryota</taxon>
        <taxon>Metazoa</taxon>
        <taxon>Chordata</taxon>
        <taxon>Craniata</taxon>
        <taxon>Vertebrata</taxon>
        <taxon>Euteleostomi</taxon>
        <taxon>Mammalia</taxon>
        <taxon>Eutheria</taxon>
        <taxon>Euarchontoglires</taxon>
        <taxon>Glires</taxon>
        <taxon>Rodentia</taxon>
        <taxon>Sciuromorpha</taxon>
        <taxon>Sciuridae</taxon>
        <taxon>Xerinae</taxon>
        <taxon>Marmotini</taxon>
        <taxon>Marmota</taxon>
    </lineage>
</organism>
<feature type="compositionally biased region" description="Gly residues" evidence="1">
    <location>
        <begin position="58"/>
        <end position="68"/>
    </location>
</feature>
<feature type="non-terminal residue" evidence="2">
    <location>
        <position position="87"/>
    </location>
</feature>
<feature type="region of interest" description="Disordered" evidence="1">
    <location>
        <begin position="1"/>
        <end position="34"/>
    </location>
</feature>
<protein>
    <submittedName>
        <fullName evidence="2">Uncharacterized protein</fullName>
    </submittedName>
</protein>
<dbReference type="EMBL" id="CABDUW010000541">
    <property type="protein sequence ID" value="VTJ71130.1"/>
    <property type="molecule type" value="Genomic_DNA"/>
</dbReference>
<accession>A0A5E4BPZ0</accession>
<dbReference type="AlphaFoldDB" id="A0A5E4BPZ0"/>